<evidence type="ECO:0000259" key="1">
    <source>
        <dbReference type="Pfam" id="PF06114"/>
    </source>
</evidence>
<dbReference type="KEGG" id="ial:IALB_2474"/>
<dbReference type="Proteomes" id="UP000007394">
    <property type="component" value="Chromosome"/>
</dbReference>
<dbReference type="AlphaFoldDB" id="I0AMH0"/>
<sequence>MSRAIKIAEHLIDKYCIRSHRDLNLKEIANAEMLVIEETDLNGLLGRVMFNEDMGLIQINKSITNEGLKRFTLAHEMGHFLISKNYRWNKHGCTFDSLGNYNSNKGHEAEANQFAAELLMHKPWFSKFIKNIPICMDLIKQIADEFKVSVTAAAIRYAEIGQYPIAVILSKNSVVQWSFINSYFPCRYLPPGIVVPKESNVWDYFNGKQMAEDENMIPALSWFKEDIRCKQSTYFYEQSIVIPATDSVLTILWQSEYD</sequence>
<dbReference type="RefSeq" id="WP_014561319.1">
    <property type="nucleotide sequence ID" value="NC_017464.1"/>
</dbReference>
<dbReference type="PANTHER" id="PTHR43236">
    <property type="entry name" value="ANTITOXIN HIGA1"/>
    <property type="match status" value="1"/>
</dbReference>
<organism evidence="2 3">
    <name type="scientific">Ignavibacterium album (strain DSM 19864 / JCM 16511 / NBRC 101810 / Mat9-16)</name>
    <dbReference type="NCBI Taxonomy" id="945713"/>
    <lineage>
        <taxon>Bacteria</taxon>
        <taxon>Pseudomonadati</taxon>
        <taxon>Ignavibacteriota</taxon>
        <taxon>Ignavibacteria</taxon>
        <taxon>Ignavibacteriales</taxon>
        <taxon>Ignavibacteriaceae</taxon>
        <taxon>Ignavibacterium</taxon>
    </lineage>
</organism>
<keyword evidence="3" id="KW-1185">Reference proteome</keyword>
<dbReference type="PATRIC" id="fig|945713.3.peg.2486"/>
<dbReference type="InterPro" id="IPR052345">
    <property type="entry name" value="Rad_response_metalloprotease"/>
</dbReference>
<dbReference type="eggNOG" id="COG2856">
    <property type="taxonomic scope" value="Bacteria"/>
</dbReference>
<dbReference type="PANTHER" id="PTHR43236:SF1">
    <property type="entry name" value="BLL7220 PROTEIN"/>
    <property type="match status" value="1"/>
</dbReference>
<evidence type="ECO:0000313" key="3">
    <source>
        <dbReference type="Proteomes" id="UP000007394"/>
    </source>
</evidence>
<dbReference type="OrthoDB" id="9794834at2"/>
<dbReference type="Gene3D" id="1.10.10.2910">
    <property type="match status" value="1"/>
</dbReference>
<dbReference type="EMBL" id="CP003418">
    <property type="protein sequence ID" value="AFH50177.1"/>
    <property type="molecule type" value="Genomic_DNA"/>
</dbReference>
<name>I0AMH0_IGNAJ</name>
<dbReference type="HOGENOM" id="CLU_1053128_0_0_10"/>
<proteinExistence type="predicted"/>
<feature type="domain" description="IrrE N-terminal-like" evidence="1">
    <location>
        <begin position="47"/>
        <end position="156"/>
    </location>
</feature>
<dbReference type="InterPro" id="IPR010359">
    <property type="entry name" value="IrrE_HExxH"/>
</dbReference>
<dbReference type="STRING" id="945713.IALB_2474"/>
<protein>
    <recommendedName>
        <fullName evidence="1">IrrE N-terminal-like domain-containing protein</fullName>
    </recommendedName>
</protein>
<accession>I0AMH0</accession>
<evidence type="ECO:0000313" key="2">
    <source>
        <dbReference type="EMBL" id="AFH50177.1"/>
    </source>
</evidence>
<gene>
    <name evidence="2" type="ordered locus">IALB_2474</name>
</gene>
<reference evidence="2 3" key="1">
    <citation type="journal article" date="2012" name="Front. Microbiol.">
        <title>Complete genome of Ignavibacterium album, a metabolically versatile, flagellated, facultative anaerobe from the phylum Chlorobi.</title>
        <authorList>
            <person name="Liu Z."/>
            <person name="Frigaard N.-U."/>
            <person name="Vogl K."/>
            <person name="Iino T."/>
            <person name="Ohkuma M."/>
            <person name="Overmann J."/>
            <person name="Bryant D.A."/>
        </authorList>
    </citation>
    <scope>NUCLEOTIDE SEQUENCE [LARGE SCALE GENOMIC DNA]</scope>
    <source>
        <strain evidence="3">DSM 19864 / JCM 16511 / NBRC 101810 / Mat9-16</strain>
    </source>
</reference>
<dbReference type="Pfam" id="PF06114">
    <property type="entry name" value="Peptidase_M78"/>
    <property type="match status" value="1"/>
</dbReference>